<dbReference type="Proteomes" id="UP000321926">
    <property type="component" value="Unassembled WGS sequence"/>
</dbReference>
<gene>
    <name evidence="2" type="ORF">FVR03_13480</name>
</gene>
<evidence type="ECO:0000256" key="1">
    <source>
        <dbReference type="SAM" id="Phobius"/>
    </source>
</evidence>
<evidence type="ECO:0000313" key="2">
    <source>
        <dbReference type="EMBL" id="TXK44648.1"/>
    </source>
</evidence>
<protein>
    <submittedName>
        <fullName evidence="2">Uncharacterized protein</fullName>
    </submittedName>
</protein>
<keyword evidence="1" id="KW-0812">Transmembrane</keyword>
<keyword evidence="1" id="KW-0472">Membrane</keyword>
<keyword evidence="3" id="KW-1185">Reference proteome</keyword>
<reference evidence="2 3" key="1">
    <citation type="submission" date="2019-08" db="EMBL/GenBank/DDBJ databases">
        <authorList>
            <person name="Shi S."/>
        </authorList>
    </citation>
    <scope>NUCLEOTIDE SEQUENCE [LARGE SCALE GENOMIC DNA]</scope>
    <source>
        <strain evidence="2 3">GY10130</strain>
    </source>
</reference>
<dbReference type="EMBL" id="VRTY01000048">
    <property type="protein sequence ID" value="TXK44648.1"/>
    <property type="molecule type" value="Genomic_DNA"/>
</dbReference>
<name>A0A5C8K328_9BACT</name>
<dbReference type="OrthoDB" id="677224at2"/>
<accession>A0A5C8K328</accession>
<dbReference type="AlphaFoldDB" id="A0A5C8K328"/>
<evidence type="ECO:0000313" key="3">
    <source>
        <dbReference type="Proteomes" id="UP000321926"/>
    </source>
</evidence>
<feature type="transmembrane region" description="Helical" evidence="1">
    <location>
        <begin position="13"/>
        <end position="46"/>
    </location>
</feature>
<feature type="transmembrane region" description="Helical" evidence="1">
    <location>
        <begin position="95"/>
        <end position="116"/>
    </location>
</feature>
<feature type="transmembrane region" description="Helical" evidence="1">
    <location>
        <begin position="58"/>
        <end position="83"/>
    </location>
</feature>
<comment type="caution">
    <text evidence="2">The sequence shown here is derived from an EMBL/GenBank/DDBJ whole genome shotgun (WGS) entry which is preliminary data.</text>
</comment>
<proteinExistence type="predicted"/>
<keyword evidence="1" id="KW-1133">Transmembrane helix</keyword>
<dbReference type="RefSeq" id="WP_147922279.1">
    <property type="nucleotide sequence ID" value="NZ_VRTY01000048.1"/>
</dbReference>
<organism evidence="2 3">
    <name type="scientific">Pontibacter qinzhouensis</name>
    <dbReference type="NCBI Taxonomy" id="2603253"/>
    <lineage>
        <taxon>Bacteria</taxon>
        <taxon>Pseudomonadati</taxon>
        <taxon>Bacteroidota</taxon>
        <taxon>Cytophagia</taxon>
        <taxon>Cytophagales</taxon>
        <taxon>Hymenobacteraceae</taxon>
        <taxon>Pontibacter</taxon>
    </lineage>
</organism>
<sequence length="119" mass="13509">MIATLLTSHFLKYAGFALVAVGIPTLFLDNTIGAEVPLLMGLFFIFISKEKMEDERSYSLRFSSMTLAFLLAFIVAHLTGYLFTKGLITWQLEMINHFSILVFALAIAIFYARIYLIKE</sequence>